<accession>A0A9D2SG53</accession>
<evidence type="ECO:0000313" key="2">
    <source>
        <dbReference type="Proteomes" id="UP000826793"/>
    </source>
</evidence>
<organism evidence="1 2">
    <name type="scientific">Candidatus Acutalibacter pullicola</name>
    <dbReference type="NCBI Taxonomy" id="2838417"/>
    <lineage>
        <taxon>Bacteria</taxon>
        <taxon>Bacillati</taxon>
        <taxon>Bacillota</taxon>
        <taxon>Clostridia</taxon>
        <taxon>Eubacteriales</taxon>
        <taxon>Acutalibacteraceae</taxon>
        <taxon>Acutalibacter</taxon>
    </lineage>
</organism>
<dbReference type="EMBL" id="DWXG01000058">
    <property type="protein sequence ID" value="HJB98431.1"/>
    <property type="molecule type" value="Genomic_DNA"/>
</dbReference>
<protein>
    <submittedName>
        <fullName evidence="1">Uncharacterized protein</fullName>
    </submittedName>
</protein>
<proteinExistence type="predicted"/>
<sequence length="66" mass="7467">MAANMSMSQREQWYLTQVRQVGLRLGDSPELSQLCRAAYEDYRQGLLSAAAYNTIQALCVDLAYPH</sequence>
<comment type="caution">
    <text evidence="1">The sequence shown here is derived from an EMBL/GenBank/DDBJ whole genome shotgun (WGS) entry which is preliminary data.</text>
</comment>
<reference evidence="1" key="2">
    <citation type="submission" date="2021-04" db="EMBL/GenBank/DDBJ databases">
        <authorList>
            <person name="Gilroy R."/>
        </authorList>
    </citation>
    <scope>NUCLEOTIDE SEQUENCE</scope>
    <source>
        <strain evidence="1">CHK185-1770</strain>
    </source>
</reference>
<name>A0A9D2SG53_9FIRM</name>
<evidence type="ECO:0000313" key="1">
    <source>
        <dbReference type="EMBL" id="HJB98431.1"/>
    </source>
</evidence>
<gene>
    <name evidence="1" type="ORF">H9710_07620</name>
</gene>
<reference evidence="1" key="1">
    <citation type="journal article" date="2021" name="PeerJ">
        <title>Extensive microbial diversity within the chicken gut microbiome revealed by metagenomics and culture.</title>
        <authorList>
            <person name="Gilroy R."/>
            <person name="Ravi A."/>
            <person name="Getino M."/>
            <person name="Pursley I."/>
            <person name="Horton D.L."/>
            <person name="Alikhan N.F."/>
            <person name="Baker D."/>
            <person name="Gharbi K."/>
            <person name="Hall N."/>
            <person name="Watson M."/>
            <person name="Adriaenssens E.M."/>
            <person name="Foster-Nyarko E."/>
            <person name="Jarju S."/>
            <person name="Secka A."/>
            <person name="Antonio M."/>
            <person name="Oren A."/>
            <person name="Chaudhuri R.R."/>
            <person name="La Ragione R."/>
            <person name="Hildebrand F."/>
            <person name="Pallen M.J."/>
        </authorList>
    </citation>
    <scope>NUCLEOTIDE SEQUENCE</scope>
    <source>
        <strain evidence="1">CHK185-1770</strain>
    </source>
</reference>
<dbReference type="AlphaFoldDB" id="A0A9D2SG53"/>
<dbReference type="Proteomes" id="UP000826793">
    <property type="component" value="Unassembled WGS sequence"/>
</dbReference>